<proteinExistence type="predicted"/>
<dbReference type="Gene3D" id="1.20.120.330">
    <property type="entry name" value="Nucleotidyltransferases domain 2"/>
    <property type="match status" value="1"/>
</dbReference>
<sequence>MGWKKNWINKTKEHFEAGKILYEKSLYRDSLARLYYCAYSLMIAECGEAPRGRWEHKGIVKHFFKKLYNENRINLLSEEELELIEDFYEEQRIADYTLENIDKMAVENYISLTKKLFKVVNND</sequence>
<dbReference type="EMBL" id="JAACYA010000002">
    <property type="protein sequence ID" value="MBK3333391.1"/>
    <property type="molecule type" value="Genomic_DNA"/>
</dbReference>
<dbReference type="RefSeq" id="WP_200675006.1">
    <property type="nucleotide sequence ID" value="NZ_JAACYA010000002.1"/>
</dbReference>
<name>A0ABS1GKE6_9AQUI</name>
<accession>A0ABS1GKE6</accession>
<protein>
    <submittedName>
        <fullName evidence="1">HEPN domain-containing protein</fullName>
    </submittedName>
</protein>
<comment type="caution">
    <text evidence="1">The sequence shown here is derived from an EMBL/GenBank/DDBJ whole genome shotgun (WGS) entry which is preliminary data.</text>
</comment>
<evidence type="ECO:0000313" key="2">
    <source>
        <dbReference type="Proteomes" id="UP000772812"/>
    </source>
</evidence>
<reference evidence="1 2" key="1">
    <citation type="journal article" date="2021" name="Syst. Appl. Microbiol.">
        <title>Persephonella atlantica sp. nov.: How to adapt to physico-chemical gradients in high temperature hydrothermal habitats.</title>
        <authorList>
            <person name="Francois D.X."/>
            <person name="Godfroy A."/>
            <person name="Mathien C."/>
            <person name="Aube J."/>
            <person name="Cathalot C."/>
            <person name="Lesongeur F."/>
            <person name="L'Haridon S."/>
            <person name="Philippon X."/>
            <person name="Roussel E.G."/>
        </authorList>
    </citation>
    <scope>NUCLEOTIDE SEQUENCE [LARGE SCALE GENOMIC DNA]</scope>
    <source>
        <strain evidence="1 2">MO1340</strain>
    </source>
</reference>
<evidence type="ECO:0000313" key="1">
    <source>
        <dbReference type="EMBL" id="MBK3333391.1"/>
    </source>
</evidence>
<gene>
    <name evidence="1" type="ORF">GWK41_09975</name>
</gene>
<dbReference type="Proteomes" id="UP000772812">
    <property type="component" value="Unassembled WGS sequence"/>
</dbReference>
<organism evidence="1 2">
    <name type="scientific">Persephonella atlantica</name>
    <dbReference type="NCBI Taxonomy" id="2699429"/>
    <lineage>
        <taxon>Bacteria</taxon>
        <taxon>Pseudomonadati</taxon>
        <taxon>Aquificota</taxon>
        <taxon>Aquificia</taxon>
        <taxon>Aquificales</taxon>
        <taxon>Hydrogenothermaceae</taxon>
        <taxon>Persephonella</taxon>
    </lineage>
</organism>
<keyword evidence="2" id="KW-1185">Reference proteome</keyword>